<feature type="transmembrane region" description="Helical" evidence="6">
    <location>
        <begin position="42"/>
        <end position="64"/>
    </location>
</feature>
<evidence type="ECO:0000259" key="7">
    <source>
        <dbReference type="Pfam" id="PF07291"/>
    </source>
</evidence>
<accession>A0A6G7YLA1</accession>
<keyword evidence="3 6" id="KW-1133">Transmembrane helix</keyword>
<name>A0A6G7YLA1_9ACTN</name>
<dbReference type="InterPro" id="IPR009908">
    <property type="entry name" value="Methylamine_util_MauE"/>
</dbReference>
<feature type="transmembrane region" description="Helical" evidence="6">
    <location>
        <begin position="71"/>
        <end position="89"/>
    </location>
</feature>
<proteinExistence type="predicted"/>
<evidence type="ECO:0000256" key="4">
    <source>
        <dbReference type="ARBA" id="ARBA00023136"/>
    </source>
</evidence>
<evidence type="ECO:0000256" key="2">
    <source>
        <dbReference type="ARBA" id="ARBA00022692"/>
    </source>
</evidence>
<evidence type="ECO:0000256" key="3">
    <source>
        <dbReference type="ARBA" id="ARBA00022989"/>
    </source>
</evidence>
<dbReference type="AlphaFoldDB" id="A0A6G7YLA1"/>
<dbReference type="UniPathway" id="UPA00895"/>
<dbReference type="GO" id="GO:0030416">
    <property type="term" value="P:methylamine metabolic process"/>
    <property type="evidence" value="ECO:0007669"/>
    <property type="project" value="InterPro"/>
</dbReference>
<protein>
    <submittedName>
        <fullName evidence="8">DoxX family membrane protein</fullName>
    </submittedName>
</protein>
<evidence type="ECO:0000256" key="6">
    <source>
        <dbReference type="SAM" id="Phobius"/>
    </source>
</evidence>
<dbReference type="KEGG" id="npi:G7071_18555"/>
<gene>
    <name evidence="8" type="ORF">G7071_18555</name>
</gene>
<evidence type="ECO:0000256" key="1">
    <source>
        <dbReference type="ARBA" id="ARBA00004141"/>
    </source>
</evidence>
<evidence type="ECO:0000313" key="8">
    <source>
        <dbReference type="EMBL" id="QIK77523.1"/>
    </source>
</evidence>
<feature type="domain" description="Methylamine utilisation protein MauE" evidence="7">
    <location>
        <begin position="3"/>
        <end position="130"/>
    </location>
</feature>
<comment type="subcellular location">
    <subcellularLocation>
        <location evidence="1">Membrane</location>
        <topology evidence="1">Multi-pass membrane protein</topology>
    </subcellularLocation>
</comment>
<evidence type="ECO:0000256" key="5">
    <source>
        <dbReference type="SAM" id="MobiDB-lite"/>
    </source>
</evidence>
<dbReference type="Proteomes" id="UP000502035">
    <property type="component" value="Chromosome"/>
</dbReference>
<organism evidence="8 9">
    <name type="scientific">Nocardioides piscis</name>
    <dbReference type="NCBI Taxonomy" id="2714938"/>
    <lineage>
        <taxon>Bacteria</taxon>
        <taxon>Bacillati</taxon>
        <taxon>Actinomycetota</taxon>
        <taxon>Actinomycetes</taxon>
        <taxon>Propionibacteriales</taxon>
        <taxon>Nocardioidaceae</taxon>
        <taxon>Nocardioides</taxon>
    </lineage>
</organism>
<evidence type="ECO:0000313" key="9">
    <source>
        <dbReference type="Proteomes" id="UP000502035"/>
    </source>
</evidence>
<dbReference type="EMBL" id="CP049866">
    <property type="protein sequence ID" value="QIK77523.1"/>
    <property type="molecule type" value="Genomic_DNA"/>
</dbReference>
<feature type="region of interest" description="Disordered" evidence="5">
    <location>
        <begin position="149"/>
        <end position="171"/>
    </location>
</feature>
<dbReference type="GO" id="GO:0016020">
    <property type="term" value="C:membrane"/>
    <property type="evidence" value="ECO:0007669"/>
    <property type="project" value="UniProtKB-SubCell"/>
</dbReference>
<keyword evidence="9" id="KW-1185">Reference proteome</keyword>
<sequence>MGLVARLVTGGVWIVAGAIKIPDPSSSVRAVRAYELLPESVVPAVGLALPVVEVVIGVCLVLGLLTRWMGVLSALLFVAFIVGIASAWARGLSIDCGCFGGGGEIEDATAKYPWEIARDVGLLLLSGWLVVWPRTPWSLDAVVLPPRAGADGPTQGHGEDWNGQEQSREEG</sequence>
<keyword evidence="4 6" id="KW-0472">Membrane</keyword>
<reference evidence="8 9" key="1">
    <citation type="submission" date="2020-03" db="EMBL/GenBank/DDBJ databases">
        <title>Nocardioides sp. nov., isolated from fish.</title>
        <authorList>
            <person name="Hyun D.-W."/>
            <person name="Bae J.-W."/>
        </authorList>
    </citation>
    <scope>NUCLEOTIDE SEQUENCE [LARGE SCALE GENOMIC DNA]</scope>
    <source>
        <strain evidence="8 9">HDW12A</strain>
    </source>
</reference>
<dbReference type="Pfam" id="PF07291">
    <property type="entry name" value="MauE"/>
    <property type="match status" value="1"/>
</dbReference>
<keyword evidence="2 6" id="KW-0812">Transmembrane</keyword>